<evidence type="ECO:0000313" key="2">
    <source>
        <dbReference type="Proteomes" id="UP000641137"/>
    </source>
</evidence>
<protein>
    <recommendedName>
        <fullName evidence="3">Glycolipid-binding domain-containing protein</fullName>
    </recommendedName>
</protein>
<dbReference type="InterPro" id="IPR009467">
    <property type="entry name" value="Glycolipid-bd_prot_put"/>
</dbReference>
<dbReference type="RefSeq" id="WP_189490720.1">
    <property type="nucleotide sequence ID" value="NZ_BMZO01000008.1"/>
</dbReference>
<dbReference type="Pfam" id="PF06475">
    <property type="entry name" value="Glycolipid_bind"/>
    <property type="match status" value="1"/>
</dbReference>
<sequence>MQRTVFWRRLDLEGLEHLQVSASASSVQVQGNLLCLEADGIRVEHFWHLSPDWRTLRLAIRRWMQGRQDALILERTGTTWRVNGAHRADLDGLEEPDLSLTPFCNTLPIRRTGVKPGDTLELDVAYVDGATLEVSRSRQKYIRLDRNRVRYIDLGLLAGFEADLTIDREGLVVTYDGLFERLFPGG</sequence>
<reference evidence="1" key="2">
    <citation type="submission" date="2020-09" db="EMBL/GenBank/DDBJ databases">
        <authorList>
            <person name="Sun Q."/>
            <person name="Kim S."/>
        </authorList>
    </citation>
    <scope>NUCLEOTIDE SEQUENCE</scope>
    <source>
        <strain evidence="1">KCTC 42097</strain>
    </source>
</reference>
<comment type="caution">
    <text evidence="1">The sequence shown here is derived from an EMBL/GenBank/DDBJ whole genome shotgun (WGS) entry which is preliminary data.</text>
</comment>
<dbReference type="EMBL" id="BMZO01000008">
    <property type="protein sequence ID" value="GHC75436.1"/>
    <property type="molecule type" value="Genomic_DNA"/>
</dbReference>
<gene>
    <name evidence="1" type="ORF">GCM10010136_25350</name>
</gene>
<organism evidence="1 2">
    <name type="scientific">Limoniibacter endophyticus</name>
    <dbReference type="NCBI Taxonomy" id="1565040"/>
    <lineage>
        <taxon>Bacteria</taxon>
        <taxon>Pseudomonadati</taxon>
        <taxon>Pseudomonadota</taxon>
        <taxon>Alphaproteobacteria</taxon>
        <taxon>Hyphomicrobiales</taxon>
        <taxon>Bartonellaceae</taxon>
        <taxon>Limoniibacter</taxon>
    </lineage>
</organism>
<keyword evidence="2" id="KW-1185">Reference proteome</keyword>
<dbReference type="Proteomes" id="UP000641137">
    <property type="component" value="Unassembled WGS sequence"/>
</dbReference>
<evidence type="ECO:0008006" key="3">
    <source>
        <dbReference type="Google" id="ProtNLM"/>
    </source>
</evidence>
<reference evidence="1" key="1">
    <citation type="journal article" date="2014" name="Int. J. Syst. Evol. Microbiol.">
        <title>Complete genome sequence of Corynebacterium casei LMG S-19264T (=DSM 44701T), isolated from a smear-ripened cheese.</title>
        <authorList>
            <consortium name="US DOE Joint Genome Institute (JGI-PGF)"/>
            <person name="Walter F."/>
            <person name="Albersmeier A."/>
            <person name="Kalinowski J."/>
            <person name="Ruckert C."/>
        </authorList>
    </citation>
    <scope>NUCLEOTIDE SEQUENCE</scope>
    <source>
        <strain evidence="1">KCTC 42097</strain>
    </source>
</reference>
<dbReference type="AlphaFoldDB" id="A0A8J3GJ25"/>
<evidence type="ECO:0000313" key="1">
    <source>
        <dbReference type="EMBL" id="GHC75436.1"/>
    </source>
</evidence>
<proteinExistence type="predicted"/>
<name>A0A8J3GJ25_9HYPH</name>
<accession>A0A8J3GJ25</accession>
<dbReference type="SUPFAM" id="SSF159275">
    <property type="entry name" value="PA1994-like"/>
    <property type="match status" value="1"/>
</dbReference>